<comment type="caution">
    <text evidence="1">The sequence shown here is derived from an EMBL/GenBank/DDBJ whole genome shotgun (WGS) entry which is preliminary data.</text>
</comment>
<keyword evidence="2" id="KW-1185">Reference proteome</keyword>
<accession>A0ABY2XZV8</accession>
<organism evidence="1 2">
    <name type="scientific">Ochrobactrum teleogrylli</name>
    <dbReference type="NCBI Taxonomy" id="2479765"/>
    <lineage>
        <taxon>Bacteria</taxon>
        <taxon>Pseudomonadati</taxon>
        <taxon>Pseudomonadota</taxon>
        <taxon>Alphaproteobacteria</taxon>
        <taxon>Hyphomicrobiales</taxon>
        <taxon>Brucellaceae</taxon>
        <taxon>Brucella/Ochrobactrum group</taxon>
        <taxon>Ochrobactrum</taxon>
    </lineage>
</organism>
<proteinExistence type="predicted"/>
<name>A0ABY2XZV8_9HYPH</name>
<gene>
    <name evidence="1" type="ORF">FIC94_22120</name>
</gene>
<sequence>MHPISFSIAAQNWQNRIGANSRPLELGACRTEIDETGGEWTAGGLSREDAEFFTVYARNHDGEAEAITDIDTYLGGCLILAELVRISDLGASFSC</sequence>
<evidence type="ECO:0000313" key="2">
    <source>
        <dbReference type="Proteomes" id="UP000312784"/>
    </source>
</evidence>
<reference evidence="1 2" key="1">
    <citation type="submission" date="2019-06" db="EMBL/GenBank/DDBJ databases">
        <title>Ochrobactrum cricket sp.nov., isolated from the insect Teleogryllus occipitalis living in deserted cropland.</title>
        <authorList>
            <person name="Hu M."/>
        </authorList>
    </citation>
    <scope>NUCLEOTIDE SEQUENCE [LARGE SCALE GENOMIC DNA]</scope>
    <source>
        <strain evidence="1 2">LCB8</strain>
    </source>
</reference>
<dbReference type="EMBL" id="VEWL01000029">
    <property type="protein sequence ID" value="TNV09313.1"/>
    <property type="molecule type" value="Genomic_DNA"/>
</dbReference>
<protein>
    <submittedName>
        <fullName evidence="1">Uncharacterized protein</fullName>
    </submittedName>
</protein>
<evidence type="ECO:0000313" key="1">
    <source>
        <dbReference type="EMBL" id="TNV09313.1"/>
    </source>
</evidence>
<dbReference type="RefSeq" id="WP_140026444.1">
    <property type="nucleotide sequence ID" value="NZ_JBHUFG010000009.1"/>
</dbReference>
<dbReference type="Proteomes" id="UP000312784">
    <property type="component" value="Unassembled WGS sequence"/>
</dbReference>